<evidence type="ECO:0000256" key="1">
    <source>
        <dbReference type="SAM" id="MobiDB-lite"/>
    </source>
</evidence>
<proteinExistence type="predicted"/>
<dbReference type="OrthoDB" id="129686at2"/>
<keyword evidence="3" id="KW-1185">Reference proteome</keyword>
<dbReference type="SUPFAM" id="SSF47598">
    <property type="entry name" value="Ribbon-helix-helix"/>
    <property type="match status" value="1"/>
</dbReference>
<dbReference type="GO" id="GO:0006355">
    <property type="term" value="P:regulation of DNA-templated transcription"/>
    <property type="evidence" value="ECO:0007669"/>
    <property type="project" value="InterPro"/>
</dbReference>
<dbReference type="EMBL" id="QVQT01000005">
    <property type="protein sequence ID" value="RFU15890.1"/>
    <property type="molecule type" value="Genomic_DNA"/>
</dbReference>
<dbReference type="InterPro" id="IPR010985">
    <property type="entry name" value="Ribbon_hlx_hlx"/>
</dbReference>
<accession>A0A372ILR8</accession>
<evidence type="ECO:0008006" key="4">
    <source>
        <dbReference type="Google" id="ProtNLM"/>
    </source>
</evidence>
<feature type="region of interest" description="Disordered" evidence="1">
    <location>
        <begin position="1"/>
        <end position="24"/>
    </location>
</feature>
<organism evidence="2 3">
    <name type="scientific">Paracidobacterium acidisoli</name>
    <dbReference type="NCBI Taxonomy" id="2303751"/>
    <lineage>
        <taxon>Bacteria</taxon>
        <taxon>Pseudomonadati</taxon>
        <taxon>Acidobacteriota</taxon>
        <taxon>Terriglobia</taxon>
        <taxon>Terriglobales</taxon>
        <taxon>Acidobacteriaceae</taxon>
        <taxon>Paracidobacterium</taxon>
    </lineage>
</organism>
<sequence>MDVHLNPELQTKIEQRAAETSRTPEEIIEEAISGYFEKLAHVREKLGRRYNEIKSGKVKLLDGEACFEALRRRERELLK</sequence>
<dbReference type="Proteomes" id="UP000264702">
    <property type="component" value="Unassembled WGS sequence"/>
</dbReference>
<dbReference type="AlphaFoldDB" id="A0A372ILR8"/>
<gene>
    <name evidence="2" type="ORF">D0Y96_15815</name>
</gene>
<evidence type="ECO:0000313" key="2">
    <source>
        <dbReference type="EMBL" id="RFU15890.1"/>
    </source>
</evidence>
<evidence type="ECO:0000313" key="3">
    <source>
        <dbReference type="Proteomes" id="UP000264702"/>
    </source>
</evidence>
<name>A0A372ILR8_9BACT</name>
<comment type="caution">
    <text evidence="2">The sequence shown here is derived from an EMBL/GenBank/DDBJ whole genome shotgun (WGS) entry which is preliminary data.</text>
</comment>
<protein>
    <recommendedName>
        <fullName evidence="4">CopG family transcriptional regulator</fullName>
    </recommendedName>
</protein>
<reference evidence="2 3" key="1">
    <citation type="submission" date="2018-08" db="EMBL/GenBank/DDBJ databases">
        <title>Acidipila sp. 4G-K13, an acidobacterium isolated from forest soil.</title>
        <authorList>
            <person name="Gao Z.-H."/>
            <person name="Qiu L.-H."/>
        </authorList>
    </citation>
    <scope>NUCLEOTIDE SEQUENCE [LARGE SCALE GENOMIC DNA]</scope>
    <source>
        <strain evidence="2 3">4G-K13</strain>
    </source>
</reference>
<dbReference type="RefSeq" id="WP_117301777.1">
    <property type="nucleotide sequence ID" value="NZ_QVQT02000005.1"/>
</dbReference>